<dbReference type="HOGENOM" id="CLU_1642165_0_0_0"/>
<gene>
    <name evidence="2" type="ordered locus">Psta_1092</name>
</gene>
<evidence type="ECO:0000313" key="2">
    <source>
        <dbReference type="EMBL" id="ADB15775.1"/>
    </source>
</evidence>
<organism evidence="2 3">
    <name type="scientific">Pirellula staleyi (strain ATCC 27377 / DSM 6068 / ICPB 4128)</name>
    <name type="common">Pirella staleyi</name>
    <dbReference type="NCBI Taxonomy" id="530564"/>
    <lineage>
        <taxon>Bacteria</taxon>
        <taxon>Pseudomonadati</taxon>
        <taxon>Planctomycetota</taxon>
        <taxon>Planctomycetia</taxon>
        <taxon>Pirellulales</taxon>
        <taxon>Pirellulaceae</taxon>
        <taxon>Pirellula</taxon>
    </lineage>
</organism>
<dbReference type="OrthoDB" id="9950725at2"/>
<feature type="region of interest" description="Disordered" evidence="1">
    <location>
        <begin position="114"/>
        <end position="161"/>
    </location>
</feature>
<dbReference type="AlphaFoldDB" id="D2R8F8"/>
<reference evidence="2 3" key="1">
    <citation type="journal article" date="2009" name="Stand. Genomic Sci.">
        <title>Complete genome sequence of Pirellula staleyi type strain (ATCC 27377).</title>
        <authorList>
            <person name="Clum A."/>
            <person name="Tindall B.J."/>
            <person name="Sikorski J."/>
            <person name="Ivanova N."/>
            <person name="Mavrommatis K."/>
            <person name="Lucas S."/>
            <person name="Glavina del Rio T."/>
            <person name="Nolan M."/>
            <person name="Chen F."/>
            <person name="Tice H."/>
            <person name="Pitluck S."/>
            <person name="Cheng J.F."/>
            <person name="Chertkov O."/>
            <person name="Brettin T."/>
            <person name="Han C."/>
            <person name="Detter J.C."/>
            <person name="Kuske C."/>
            <person name="Bruce D."/>
            <person name="Goodwin L."/>
            <person name="Ovchinikova G."/>
            <person name="Pati A."/>
            <person name="Mikhailova N."/>
            <person name="Chen A."/>
            <person name="Palaniappan K."/>
            <person name="Land M."/>
            <person name="Hauser L."/>
            <person name="Chang Y.J."/>
            <person name="Jeffries C.D."/>
            <person name="Chain P."/>
            <person name="Rohde M."/>
            <person name="Goker M."/>
            <person name="Bristow J."/>
            <person name="Eisen J.A."/>
            <person name="Markowitz V."/>
            <person name="Hugenholtz P."/>
            <person name="Kyrpides N.C."/>
            <person name="Klenk H.P."/>
            <person name="Lapidus A."/>
        </authorList>
    </citation>
    <scope>NUCLEOTIDE SEQUENCE [LARGE SCALE GENOMIC DNA]</scope>
    <source>
        <strain evidence="3">ATCC 27377 / DSM 6068 / ICPB 4128</strain>
    </source>
</reference>
<dbReference type="Proteomes" id="UP000001887">
    <property type="component" value="Chromosome"/>
</dbReference>
<evidence type="ECO:0000313" key="3">
    <source>
        <dbReference type="Proteomes" id="UP000001887"/>
    </source>
</evidence>
<dbReference type="EMBL" id="CP001848">
    <property type="protein sequence ID" value="ADB15775.1"/>
    <property type="molecule type" value="Genomic_DNA"/>
</dbReference>
<protein>
    <submittedName>
        <fullName evidence="2">Uncharacterized protein</fullName>
    </submittedName>
</protein>
<keyword evidence="3" id="KW-1185">Reference proteome</keyword>
<evidence type="ECO:0000256" key="1">
    <source>
        <dbReference type="SAM" id="MobiDB-lite"/>
    </source>
</evidence>
<name>D2R8F8_PIRSD</name>
<dbReference type="KEGG" id="psl:Psta_1092"/>
<proteinExistence type="predicted"/>
<accession>D2R8F8</accession>
<sequence>MHAILLTVLALGAGAGEYPVQQAAYGCEQCDSGHCGHAKAEKRPHAGFFGMMPQTCYEPHFGCYDGDRHMHRYPAFHGTYYRRAYNYRNYFDYPWHAEMHEPTSHYSYHTTSEMLEQGSAPPQPVPDAAARTQSLHDNMRSALRSTQPVYQGGEDSRTLRR</sequence>